<keyword evidence="2" id="KW-0675">Receptor</keyword>
<feature type="transmembrane region" description="Helical" evidence="1">
    <location>
        <begin position="843"/>
        <end position="868"/>
    </location>
</feature>
<evidence type="ECO:0000313" key="3">
    <source>
        <dbReference type="Proteomes" id="UP000439903"/>
    </source>
</evidence>
<dbReference type="AlphaFoldDB" id="A0A8H4AQY4"/>
<evidence type="ECO:0000256" key="1">
    <source>
        <dbReference type="SAM" id="Phobius"/>
    </source>
</evidence>
<feature type="transmembrane region" description="Helical" evidence="1">
    <location>
        <begin position="697"/>
        <end position="726"/>
    </location>
</feature>
<sequence length="993" mass="116129">MTSNSGNPDVKIPIEEVPDKNKEILEIICSPNLKHVATLDEDSSISLWTIISQEQLLTKVKTFHIGNYYNKINGKRIFAISNHKYVSISLDRVIPYNFKIFDFEDENEVLLTFPDWQKEIDYLSFSDNGNIIMVNAKYCRAYVFTSNDNITCCCESMIDLKYFKQIYITPKGKLIIFNDTIYEIMMWDIKDLSIKTRVLIDWNYTLGSIEISDDEELLLVCAKNDENNETRLYVFSTETGINLTLITSKRTIDIFHLIASQKGEMLLYISGEKYNLIDPYNYNPINIDDARKLFENKQIQEPYIIQSDKIIYTIDGKLKVKIEKLVPDNWVEYLRKDLEGTNSITAPSKKTIDIIIKIIKNGNDNAYKKEFEGKVLKWSLESKNKSVVLTAFNPIENKRSQIDILPSFYTNVKDFILHCEVLENDDFITFTHIGVIIWTYIFSSNPNKIKMHYYWNDWNDSLVDFDSEKINYKDLLNHFENLNSERILPTSSYKTIYKNLDIKFDLMETFISLNDDKWVRSLGDRCINKCMQENYYFISKISLLSIIIENFNELSKNHHAFLASILSRIAFVIPSTIVNLNSTSPHLSHYGKYYHLSKVSYREILISNLWVHCISFFVKRTKYFNQDSLNNSIILEIPLPNFVSYPTKYNFWKDLLLPNVSPFSHSKKFEMVDEDFYRYLNGEALLEFKWNTYGRKFYFAIWAIYTIFLDLAATISTTITSIYWLINGSVSTWAITFSTLFLEIRFIWFLSAIKFFGIYFTMIINSIDKIISFLIIFGFFTLAFAHSLHLLLRSVSDISQDSNMNIFTQFGPTILASYYIMITGDSTPISSWISSKNFVIMSLITIASFIIVIYLMNILIGVLCDAAINEGKNLAYLALKREIIIQIELLYMLPYQRRRNDWFPFIIFYECNLIKLHSQIIDIKNGKWSGYKEPFVPKYLNEFFLLSEEPPSINDIKKEINVIKKEIVEDLQNQINNGVKNIIDSIKNLKQNE</sequence>
<dbReference type="InterPro" id="IPR015943">
    <property type="entry name" value="WD40/YVTN_repeat-like_dom_sf"/>
</dbReference>
<reference evidence="2 3" key="1">
    <citation type="journal article" date="2019" name="Environ. Microbiol.">
        <title>At the nexus of three kingdoms: the genome of the mycorrhizal fungus Gigaspora margarita provides insights into plant, endobacterial and fungal interactions.</title>
        <authorList>
            <person name="Venice F."/>
            <person name="Ghignone S."/>
            <person name="Salvioli di Fossalunga A."/>
            <person name="Amselem J."/>
            <person name="Novero M."/>
            <person name="Xianan X."/>
            <person name="Sedzielewska Toro K."/>
            <person name="Morin E."/>
            <person name="Lipzen A."/>
            <person name="Grigoriev I.V."/>
            <person name="Henrissat B."/>
            <person name="Martin F.M."/>
            <person name="Bonfante P."/>
        </authorList>
    </citation>
    <scope>NUCLEOTIDE SEQUENCE [LARGE SCALE GENOMIC DNA]</scope>
    <source>
        <strain evidence="2 3">BEG34</strain>
    </source>
</reference>
<feature type="transmembrane region" description="Helical" evidence="1">
    <location>
        <begin position="804"/>
        <end position="822"/>
    </location>
</feature>
<dbReference type="Gene3D" id="2.130.10.10">
    <property type="entry name" value="YVTN repeat-like/Quinoprotein amine dehydrogenase"/>
    <property type="match status" value="1"/>
</dbReference>
<dbReference type="Proteomes" id="UP000439903">
    <property type="component" value="Unassembled WGS sequence"/>
</dbReference>
<comment type="caution">
    <text evidence="2">The sequence shown here is derived from an EMBL/GenBank/DDBJ whole genome shotgun (WGS) entry which is preliminary data.</text>
</comment>
<gene>
    <name evidence="2" type="ORF">F8M41_015087</name>
</gene>
<feature type="transmembrane region" description="Helical" evidence="1">
    <location>
        <begin position="746"/>
        <end position="764"/>
    </location>
</feature>
<evidence type="ECO:0000313" key="2">
    <source>
        <dbReference type="EMBL" id="KAF0524633.1"/>
    </source>
</evidence>
<proteinExistence type="predicted"/>
<keyword evidence="1" id="KW-0812">Transmembrane</keyword>
<keyword evidence="1" id="KW-0472">Membrane</keyword>
<dbReference type="SUPFAM" id="SSF82171">
    <property type="entry name" value="DPP6 N-terminal domain-like"/>
    <property type="match status" value="1"/>
</dbReference>
<accession>A0A8H4AQY4</accession>
<keyword evidence="3" id="KW-1185">Reference proteome</keyword>
<dbReference type="OrthoDB" id="6068913at2759"/>
<protein>
    <submittedName>
        <fullName evidence="2">Transient receptor potential cation channel subfamily a member 1-like</fullName>
    </submittedName>
</protein>
<dbReference type="EMBL" id="WTPW01000312">
    <property type="protein sequence ID" value="KAF0524633.1"/>
    <property type="molecule type" value="Genomic_DNA"/>
</dbReference>
<organism evidence="2 3">
    <name type="scientific">Gigaspora margarita</name>
    <dbReference type="NCBI Taxonomy" id="4874"/>
    <lineage>
        <taxon>Eukaryota</taxon>
        <taxon>Fungi</taxon>
        <taxon>Fungi incertae sedis</taxon>
        <taxon>Mucoromycota</taxon>
        <taxon>Glomeromycotina</taxon>
        <taxon>Glomeromycetes</taxon>
        <taxon>Diversisporales</taxon>
        <taxon>Gigasporaceae</taxon>
        <taxon>Gigaspora</taxon>
    </lineage>
</organism>
<name>A0A8H4AQY4_GIGMA</name>
<keyword evidence="1" id="KW-1133">Transmembrane helix</keyword>
<feature type="transmembrane region" description="Helical" evidence="1">
    <location>
        <begin position="771"/>
        <end position="792"/>
    </location>
</feature>